<evidence type="ECO:0000256" key="2">
    <source>
        <dbReference type="ARBA" id="ARBA00010663"/>
    </source>
</evidence>
<reference evidence="11 12" key="1">
    <citation type="submission" date="2021-06" db="EMBL/GenBank/DDBJ databases">
        <title>Caerostris darwini draft genome.</title>
        <authorList>
            <person name="Kono N."/>
            <person name="Arakawa K."/>
        </authorList>
    </citation>
    <scope>NUCLEOTIDE SEQUENCE [LARGE SCALE GENOMIC DNA]</scope>
</reference>
<dbReference type="PANTHER" id="PTHR24243">
    <property type="entry name" value="G-PROTEIN COUPLED RECEPTOR"/>
    <property type="match status" value="1"/>
</dbReference>
<evidence type="ECO:0000256" key="6">
    <source>
        <dbReference type="ARBA" id="ARBA00023136"/>
    </source>
</evidence>
<proteinExistence type="inferred from homology"/>
<keyword evidence="5" id="KW-0297">G-protein coupled receptor</keyword>
<dbReference type="Gene3D" id="1.20.1070.10">
    <property type="entry name" value="Rhodopsin 7-helix transmembrane proteins"/>
    <property type="match status" value="1"/>
</dbReference>
<comment type="subcellular location">
    <subcellularLocation>
        <location evidence="1">Membrane</location>
        <topology evidence="1">Multi-pass membrane protein</topology>
    </subcellularLocation>
</comment>
<evidence type="ECO:0000313" key="12">
    <source>
        <dbReference type="Proteomes" id="UP001054837"/>
    </source>
</evidence>
<evidence type="ECO:0000256" key="4">
    <source>
        <dbReference type="ARBA" id="ARBA00022989"/>
    </source>
</evidence>
<dbReference type="EMBL" id="BPLQ01015067">
    <property type="protein sequence ID" value="GIY85586.1"/>
    <property type="molecule type" value="Genomic_DNA"/>
</dbReference>
<comment type="caution">
    <text evidence="11">The sequence shown here is derived from an EMBL/GenBank/DDBJ whole genome shotgun (WGS) entry which is preliminary data.</text>
</comment>
<accession>A0AAV4WSX9</accession>
<keyword evidence="8" id="KW-0807">Transducer</keyword>
<keyword evidence="6 9" id="KW-0472">Membrane</keyword>
<dbReference type="PROSITE" id="PS50262">
    <property type="entry name" value="G_PROTEIN_RECEP_F1_2"/>
    <property type="match status" value="1"/>
</dbReference>
<dbReference type="PANTHER" id="PTHR24243:SF208">
    <property type="entry name" value="PYROKININ-1 RECEPTOR"/>
    <property type="match status" value="1"/>
</dbReference>
<keyword evidence="4 9" id="KW-1133">Transmembrane helix</keyword>
<evidence type="ECO:0000256" key="7">
    <source>
        <dbReference type="ARBA" id="ARBA00023170"/>
    </source>
</evidence>
<keyword evidence="3 9" id="KW-0812">Transmembrane</keyword>
<sequence length="118" mass="13664">MPLELYSLWHQYPWHLGTLTCSLRSVMSEATAYASILTIMKFSCDQYYAVCHPLHNKTKAKVKIAFRNIIIIWLISLTLAAPYGFFTKVNYITVSIQINSLLKYKTYFLLLAKYLNAC</sequence>
<evidence type="ECO:0000256" key="5">
    <source>
        <dbReference type="ARBA" id="ARBA00023040"/>
    </source>
</evidence>
<evidence type="ECO:0000256" key="9">
    <source>
        <dbReference type="SAM" id="Phobius"/>
    </source>
</evidence>
<dbReference type="InterPro" id="IPR017452">
    <property type="entry name" value="GPCR_Rhodpsn_7TM"/>
</dbReference>
<evidence type="ECO:0000259" key="10">
    <source>
        <dbReference type="PROSITE" id="PS50262"/>
    </source>
</evidence>
<dbReference type="InterPro" id="IPR000276">
    <property type="entry name" value="GPCR_Rhodpsn"/>
</dbReference>
<organism evidence="11 12">
    <name type="scientific">Caerostris darwini</name>
    <dbReference type="NCBI Taxonomy" id="1538125"/>
    <lineage>
        <taxon>Eukaryota</taxon>
        <taxon>Metazoa</taxon>
        <taxon>Ecdysozoa</taxon>
        <taxon>Arthropoda</taxon>
        <taxon>Chelicerata</taxon>
        <taxon>Arachnida</taxon>
        <taxon>Araneae</taxon>
        <taxon>Araneomorphae</taxon>
        <taxon>Entelegynae</taxon>
        <taxon>Araneoidea</taxon>
        <taxon>Araneidae</taxon>
        <taxon>Caerostris</taxon>
    </lineage>
</organism>
<dbReference type="Proteomes" id="UP001054837">
    <property type="component" value="Unassembled WGS sequence"/>
</dbReference>
<gene>
    <name evidence="11" type="primary">AVEN_67140_1</name>
    <name evidence="11" type="ORF">CDAR_205301</name>
</gene>
<dbReference type="GO" id="GO:0005886">
    <property type="term" value="C:plasma membrane"/>
    <property type="evidence" value="ECO:0007669"/>
    <property type="project" value="TreeGrafter"/>
</dbReference>
<protein>
    <submittedName>
        <fullName evidence="11">G_PROTEIN_RECEP_F1_2 domain-containing protein</fullName>
    </submittedName>
</protein>
<evidence type="ECO:0000256" key="8">
    <source>
        <dbReference type="ARBA" id="ARBA00023224"/>
    </source>
</evidence>
<comment type="similarity">
    <text evidence="2">Belongs to the G-protein coupled receptor 1 family.</text>
</comment>
<dbReference type="Pfam" id="PF00001">
    <property type="entry name" value="7tm_1"/>
    <property type="match status" value="1"/>
</dbReference>
<keyword evidence="12" id="KW-1185">Reference proteome</keyword>
<dbReference type="GO" id="GO:0008188">
    <property type="term" value="F:neuropeptide receptor activity"/>
    <property type="evidence" value="ECO:0007669"/>
    <property type="project" value="TreeGrafter"/>
</dbReference>
<dbReference type="SUPFAM" id="SSF81321">
    <property type="entry name" value="Family A G protein-coupled receptor-like"/>
    <property type="match status" value="1"/>
</dbReference>
<evidence type="ECO:0000256" key="3">
    <source>
        <dbReference type="ARBA" id="ARBA00022692"/>
    </source>
</evidence>
<name>A0AAV4WSX9_9ARAC</name>
<keyword evidence="7" id="KW-0675">Receptor</keyword>
<feature type="transmembrane region" description="Helical" evidence="9">
    <location>
        <begin position="64"/>
        <end position="86"/>
    </location>
</feature>
<evidence type="ECO:0000313" key="11">
    <source>
        <dbReference type="EMBL" id="GIY85586.1"/>
    </source>
</evidence>
<feature type="domain" description="G-protein coupled receptors family 1 profile" evidence="10">
    <location>
        <begin position="1"/>
        <end position="118"/>
    </location>
</feature>
<evidence type="ECO:0000256" key="1">
    <source>
        <dbReference type="ARBA" id="ARBA00004141"/>
    </source>
</evidence>
<dbReference type="AlphaFoldDB" id="A0AAV4WSX9"/>